<dbReference type="InterPro" id="IPR002347">
    <property type="entry name" value="SDR_fam"/>
</dbReference>
<evidence type="ECO:0000256" key="3">
    <source>
        <dbReference type="ARBA" id="ARBA00023002"/>
    </source>
</evidence>
<dbReference type="PANTHER" id="PTHR24320">
    <property type="entry name" value="RETINOL DEHYDROGENASE"/>
    <property type="match status" value="1"/>
</dbReference>
<dbReference type="PRINTS" id="PR00081">
    <property type="entry name" value="GDHRDH"/>
</dbReference>
<sequence length="324" mass="35698">MGLAISFCTQTFPPPPSFNPSTDIPDLRGKVILITGGYSGIGEATVKELLKHNAKVYIAGRSLDKFEQCVTRLKPETRGREPTFLQVNLGNLASVQRAAEEFLSKETELHVLFNHAGQMLCPVGHVTDDGYDAQFGTNVLGHFFFTKLLLPALIAGAKSSPDGKARVVNTSSFAHYLGSLDFETFKDGQKRRKLHKARLSSQSKLGNVIFSNELARRYGPQGIVSTALNPGHIRTSWRNNIPAWQAASIDLILHEPEYGALTLLWAGTSPETVNYNGNNKFFMPWARLGEAKAGADDEKLGEELWAWLEDQIREISSGTIKAKL</sequence>
<name>A0A8H7DD73_9AGAR</name>
<comment type="caution">
    <text evidence="4">The sequence shown here is derived from an EMBL/GenBank/DDBJ whole genome shotgun (WGS) entry which is preliminary data.</text>
</comment>
<keyword evidence="5" id="KW-1185">Reference proteome</keyword>
<dbReference type="GO" id="GO:0016491">
    <property type="term" value="F:oxidoreductase activity"/>
    <property type="evidence" value="ECO:0007669"/>
    <property type="project" value="UniProtKB-KW"/>
</dbReference>
<dbReference type="PANTHER" id="PTHR24320:SF282">
    <property type="entry name" value="WW DOMAIN-CONTAINING OXIDOREDUCTASE"/>
    <property type="match status" value="1"/>
</dbReference>
<dbReference type="Pfam" id="PF00106">
    <property type="entry name" value="adh_short"/>
    <property type="match status" value="1"/>
</dbReference>
<comment type="similarity">
    <text evidence="1">Belongs to the short-chain dehydrogenases/reductases (SDR) family.</text>
</comment>
<dbReference type="AlphaFoldDB" id="A0A8H7DD73"/>
<dbReference type="OrthoDB" id="191139at2759"/>
<evidence type="ECO:0000313" key="5">
    <source>
        <dbReference type="Proteomes" id="UP000623467"/>
    </source>
</evidence>
<keyword evidence="2" id="KW-0521">NADP</keyword>
<dbReference type="InterPro" id="IPR036291">
    <property type="entry name" value="NAD(P)-bd_dom_sf"/>
</dbReference>
<organism evidence="4 5">
    <name type="scientific">Mycena sanguinolenta</name>
    <dbReference type="NCBI Taxonomy" id="230812"/>
    <lineage>
        <taxon>Eukaryota</taxon>
        <taxon>Fungi</taxon>
        <taxon>Dikarya</taxon>
        <taxon>Basidiomycota</taxon>
        <taxon>Agaricomycotina</taxon>
        <taxon>Agaricomycetes</taxon>
        <taxon>Agaricomycetidae</taxon>
        <taxon>Agaricales</taxon>
        <taxon>Marasmiineae</taxon>
        <taxon>Mycenaceae</taxon>
        <taxon>Mycena</taxon>
    </lineage>
</organism>
<protein>
    <submittedName>
        <fullName evidence="4">NAD(P)-binding protein</fullName>
    </submittedName>
</protein>
<evidence type="ECO:0000313" key="4">
    <source>
        <dbReference type="EMBL" id="KAF7367271.1"/>
    </source>
</evidence>
<evidence type="ECO:0000256" key="1">
    <source>
        <dbReference type="ARBA" id="ARBA00006484"/>
    </source>
</evidence>
<dbReference type="EMBL" id="JACAZH010000005">
    <property type="protein sequence ID" value="KAF7367271.1"/>
    <property type="molecule type" value="Genomic_DNA"/>
</dbReference>
<keyword evidence="3" id="KW-0560">Oxidoreductase</keyword>
<evidence type="ECO:0000256" key="2">
    <source>
        <dbReference type="ARBA" id="ARBA00022857"/>
    </source>
</evidence>
<proteinExistence type="inferred from homology"/>
<gene>
    <name evidence="4" type="ORF">MSAN_00789000</name>
</gene>
<reference evidence="4" key="1">
    <citation type="submission" date="2020-05" db="EMBL/GenBank/DDBJ databases">
        <title>Mycena genomes resolve the evolution of fungal bioluminescence.</title>
        <authorList>
            <person name="Tsai I.J."/>
        </authorList>
    </citation>
    <scope>NUCLEOTIDE SEQUENCE</scope>
    <source>
        <strain evidence="4">160909Yilan</strain>
    </source>
</reference>
<dbReference type="Proteomes" id="UP000623467">
    <property type="component" value="Unassembled WGS sequence"/>
</dbReference>
<accession>A0A8H7DD73</accession>
<dbReference type="SUPFAM" id="SSF51735">
    <property type="entry name" value="NAD(P)-binding Rossmann-fold domains"/>
    <property type="match status" value="1"/>
</dbReference>
<dbReference type="Gene3D" id="3.40.50.720">
    <property type="entry name" value="NAD(P)-binding Rossmann-like Domain"/>
    <property type="match status" value="1"/>
</dbReference>